<reference evidence="1 2" key="1">
    <citation type="submission" date="2021-08" db="EMBL/GenBank/DDBJ databases">
        <title>Thermococcus onnuriiensis IOH2.</title>
        <authorList>
            <person name="Park Y.-J."/>
        </authorList>
    </citation>
    <scope>NUCLEOTIDE SEQUENCE [LARGE SCALE GENOMIC DNA]</scope>
    <source>
        <strain evidence="1 2">IOH2</strain>
    </source>
</reference>
<gene>
    <name evidence="1" type="ORF">K1720_05740</name>
</gene>
<dbReference type="EMBL" id="CP080572">
    <property type="protein sequence ID" value="USG99053.1"/>
    <property type="molecule type" value="Genomic_DNA"/>
</dbReference>
<dbReference type="Proteomes" id="UP001056425">
    <property type="component" value="Chromosome"/>
</dbReference>
<dbReference type="Pfam" id="PF03192">
    <property type="entry name" value="DUF257"/>
    <property type="match status" value="1"/>
</dbReference>
<dbReference type="RefSeq" id="WP_251947434.1">
    <property type="nucleotide sequence ID" value="NZ_CP080572.1"/>
</dbReference>
<keyword evidence="2" id="KW-1185">Reference proteome</keyword>
<dbReference type="GeneID" id="72777829"/>
<dbReference type="InterPro" id="IPR005489">
    <property type="entry name" value="DUF257"/>
</dbReference>
<dbReference type="KEGG" id="thei:K1720_05740"/>
<protein>
    <submittedName>
        <fullName evidence="1">DUF257 domain-containing protein</fullName>
    </submittedName>
</protein>
<accession>A0A9E7M8H8</accession>
<dbReference type="Gene3D" id="3.40.50.11570">
    <property type="entry name" value="Protein of unknown function DUF257"/>
    <property type="match status" value="1"/>
</dbReference>
<sequence length="236" mass="27580">MTKEFEFSLWNYMKDIKWGEYVVIKHTSSDPTHLLFYILIRQLQEDNTPFIIVDVLDKLHLFKTHLMTAGIDTSIVNDIPVIKLGGIKHTGNIMSLIERVDISQDIPIWTRHYREALHRVEERFNNYIKIIVGVDALLQLYEENIWDLNILMLSGFANMLGDKRSKGFIFLNYSTLKSTTLLKLEEIFTRILSVGLEENTLTLRIEKSINFSEYRKEIKVNAQELQDYLIGPTPTK</sequence>
<evidence type="ECO:0000313" key="2">
    <source>
        <dbReference type="Proteomes" id="UP001056425"/>
    </source>
</evidence>
<dbReference type="AlphaFoldDB" id="A0A9E7M8H8"/>
<name>A0A9E7M8H8_9EURY</name>
<organism evidence="1 2">
    <name type="scientific">Thermococcus argininiproducens</name>
    <dbReference type="NCBI Taxonomy" id="2866384"/>
    <lineage>
        <taxon>Archaea</taxon>
        <taxon>Methanobacteriati</taxon>
        <taxon>Methanobacteriota</taxon>
        <taxon>Thermococci</taxon>
        <taxon>Thermococcales</taxon>
        <taxon>Thermococcaceae</taxon>
        <taxon>Thermococcus</taxon>
    </lineage>
</organism>
<proteinExistence type="predicted"/>
<evidence type="ECO:0000313" key="1">
    <source>
        <dbReference type="EMBL" id="USG99053.1"/>
    </source>
</evidence>